<name>M5RSB5_9BACT</name>
<evidence type="ECO:0000313" key="1">
    <source>
        <dbReference type="EMBL" id="EMI22238.1"/>
    </source>
</evidence>
<keyword evidence="2" id="KW-1185">Reference proteome</keyword>
<dbReference type="RefSeq" id="WP_008691831.1">
    <property type="nucleotide sequence ID" value="NZ_ANOG01000132.1"/>
</dbReference>
<sequence>MDAKRANRLRRTSSGFRDLFPLVSAGNILDMNEEILKKRRQLLRNLVVMAFADGSLGEREINLVADRCVDLGLDEYELQKAIEFGLGDQATLELPTEKEQRYELMQELIRMMAADGTLAEAEKRLFALAAVKMELTENDVNEIITRTVKNQS</sequence>
<dbReference type="PATRIC" id="fig|1265738.3.peg.833"/>
<dbReference type="SUPFAM" id="SSF158682">
    <property type="entry name" value="TerB-like"/>
    <property type="match status" value="1"/>
</dbReference>
<gene>
    <name evidence="1" type="ORF">RMSM_00836</name>
</gene>
<evidence type="ECO:0008006" key="3">
    <source>
        <dbReference type="Google" id="ProtNLM"/>
    </source>
</evidence>
<dbReference type="EMBL" id="ANOG01000132">
    <property type="protein sequence ID" value="EMI22238.1"/>
    <property type="molecule type" value="Genomic_DNA"/>
</dbReference>
<proteinExistence type="predicted"/>
<reference evidence="1 2" key="1">
    <citation type="journal article" date="2013" name="Mar. Genomics">
        <title>Expression of sulfatases in Rhodopirellula baltica and the diversity of sulfatases in the genus Rhodopirellula.</title>
        <authorList>
            <person name="Wegner C.E."/>
            <person name="Richter-Heitmann T."/>
            <person name="Klindworth A."/>
            <person name="Klockow C."/>
            <person name="Richter M."/>
            <person name="Achstetter T."/>
            <person name="Glockner F.O."/>
            <person name="Harder J."/>
        </authorList>
    </citation>
    <scope>NUCLEOTIDE SEQUENCE [LARGE SCALE GENOMIC DNA]</scope>
    <source>
        <strain evidence="1 2">SM1</strain>
    </source>
</reference>
<organism evidence="1 2">
    <name type="scientific">Rhodopirellula maiorica SM1</name>
    <dbReference type="NCBI Taxonomy" id="1265738"/>
    <lineage>
        <taxon>Bacteria</taxon>
        <taxon>Pseudomonadati</taxon>
        <taxon>Planctomycetota</taxon>
        <taxon>Planctomycetia</taxon>
        <taxon>Pirellulales</taxon>
        <taxon>Pirellulaceae</taxon>
        <taxon>Novipirellula</taxon>
    </lineage>
</organism>
<accession>M5RSB5</accession>
<dbReference type="CDD" id="cd07177">
    <property type="entry name" value="terB_like"/>
    <property type="match status" value="1"/>
</dbReference>
<comment type="caution">
    <text evidence="1">The sequence shown here is derived from an EMBL/GenBank/DDBJ whole genome shotgun (WGS) entry which is preliminary data.</text>
</comment>
<protein>
    <recommendedName>
        <fullName evidence="3">Co-chaperone DjlA N-terminal domain-containing protein</fullName>
    </recommendedName>
</protein>
<dbReference type="InterPro" id="IPR029024">
    <property type="entry name" value="TerB-like"/>
</dbReference>
<dbReference type="Proteomes" id="UP000011991">
    <property type="component" value="Unassembled WGS sequence"/>
</dbReference>
<evidence type="ECO:0000313" key="2">
    <source>
        <dbReference type="Proteomes" id="UP000011991"/>
    </source>
</evidence>
<dbReference type="Gene3D" id="1.10.3680.10">
    <property type="entry name" value="TerB-like"/>
    <property type="match status" value="1"/>
</dbReference>
<dbReference type="AlphaFoldDB" id="M5RSB5"/>